<accession>A0A2I0IKI2</accession>
<comment type="caution">
    <text evidence="2">The sequence shown here is derived from an EMBL/GenBank/DDBJ whole genome shotgun (WGS) entry which is preliminary data.</text>
</comment>
<organism evidence="2 3">
    <name type="scientific">Punica granatum</name>
    <name type="common">Pomegranate</name>
    <dbReference type="NCBI Taxonomy" id="22663"/>
    <lineage>
        <taxon>Eukaryota</taxon>
        <taxon>Viridiplantae</taxon>
        <taxon>Streptophyta</taxon>
        <taxon>Embryophyta</taxon>
        <taxon>Tracheophyta</taxon>
        <taxon>Spermatophyta</taxon>
        <taxon>Magnoliopsida</taxon>
        <taxon>eudicotyledons</taxon>
        <taxon>Gunneridae</taxon>
        <taxon>Pentapetalae</taxon>
        <taxon>rosids</taxon>
        <taxon>malvids</taxon>
        <taxon>Myrtales</taxon>
        <taxon>Lythraceae</taxon>
        <taxon>Punica</taxon>
    </lineage>
</organism>
<protein>
    <submittedName>
        <fullName evidence="2">Uncharacterized protein</fullName>
    </submittedName>
</protein>
<evidence type="ECO:0000313" key="2">
    <source>
        <dbReference type="EMBL" id="PKI44508.1"/>
    </source>
</evidence>
<feature type="compositionally biased region" description="Basic and acidic residues" evidence="1">
    <location>
        <begin position="21"/>
        <end position="42"/>
    </location>
</feature>
<sequence>MEASLGTTPLIWIAGAFNDYRQPHSRGDGRDRDYPPESREPQIERIPKLDILPISASGASIPIITSLIGIIEVLPIGVEGIPKLRVLLNPTDGASISATTSSLGFTSDHRGC</sequence>
<evidence type="ECO:0000313" key="3">
    <source>
        <dbReference type="Proteomes" id="UP000233551"/>
    </source>
</evidence>
<proteinExistence type="predicted"/>
<reference evidence="2 3" key="1">
    <citation type="submission" date="2017-11" db="EMBL/GenBank/DDBJ databases">
        <title>De-novo sequencing of pomegranate (Punica granatum L.) genome.</title>
        <authorList>
            <person name="Akparov Z."/>
            <person name="Amiraslanov A."/>
            <person name="Hajiyeva S."/>
            <person name="Abbasov M."/>
            <person name="Kaur K."/>
            <person name="Hamwieh A."/>
            <person name="Solovyev V."/>
            <person name="Salamov A."/>
            <person name="Braich B."/>
            <person name="Kosarev P."/>
            <person name="Mahmoud A."/>
            <person name="Hajiyev E."/>
            <person name="Babayeva S."/>
            <person name="Izzatullayeva V."/>
            <person name="Mammadov A."/>
            <person name="Mammadov A."/>
            <person name="Sharifova S."/>
            <person name="Ojaghi J."/>
            <person name="Eynullazada K."/>
            <person name="Bayramov B."/>
            <person name="Abdulazimova A."/>
            <person name="Shahmuradov I."/>
        </authorList>
    </citation>
    <scope>NUCLEOTIDE SEQUENCE [LARGE SCALE GENOMIC DNA]</scope>
    <source>
        <strain evidence="3">cv. AG2017</strain>
        <tissue evidence="2">Leaf</tissue>
    </source>
</reference>
<dbReference type="Proteomes" id="UP000233551">
    <property type="component" value="Unassembled WGS sequence"/>
</dbReference>
<dbReference type="AlphaFoldDB" id="A0A2I0IKI2"/>
<name>A0A2I0IKI2_PUNGR</name>
<keyword evidence="3" id="KW-1185">Reference proteome</keyword>
<evidence type="ECO:0000256" key="1">
    <source>
        <dbReference type="SAM" id="MobiDB-lite"/>
    </source>
</evidence>
<gene>
    <name evidence="2" type="ORF">CRG98_035095</name>
</gene>
<dbReference type="EMBL" id="PGOL01002876">
    <property type="protein sequence ID" value="PKI44508.1"/>
    <property type="molecule type" value="Genomic_DNA"/>
</dbReference>
<feature type="region of interest" description="Disordered" evidence="1">
    <location>
        <begin position="20"/>
        <end position="42"/>
    </location>
</feature>